<dbReference type="GO" id="GO:0006260">
    <property type="term" value="P:DNA replication"/>
    <property type="evidence" value="ECO:0007669"/>
    <property type="project" value="InterPro"/>
</dbReference>
<organism evidence="2">
    <name type="scientific">marine metagenome</name>
    <dbReference type="NCBI Taxonomy" id="408172"/>
    <lineage>
        <taxon>unclassified sequences</taxon>
        <taxon>metagenomes</taxon>
        <taxon>ecological metagenomes</taxon>
    </lineage>
</organism>
<gene>
    <name evidence="2" type="ORF">METZ01_LOCUS254280</name>
</gene>
<name>A0A382IPA1_9ZZZZ</name>
<feature type="domain" description="Plasmid replication protein RepL" evidence="1">
    <location>
        <begin position="31"/>
        <end position="95"/>
    </location>
</feature>
<evidence type="ECO:0000259" key="1">
    <source>
        <dbReference type="Pfam" id="PF05732"/>
    </source>
</evidence>
<dbReference type="Gene3D" id="1.10.10.10">
    <property type="entry name" value="Winged helix-like DNA-binding domain superfamily/Winged helix DNA-binding domain"/>
    <property type="match status" value="1"/>
</dbReference>
<reference evidence="2" key="1">
    <citation type="submission" date="2018-05" db="EMBL/GenBank/DDBJ databases">
        <authorList>
            <person name="Lanie J.A."/>
            <person name="Ng W.-L."/>
            <person name="Kazmierczak K.M."/>
            <person name="Andrzejewski T.M."/>
            <person name="Davidsen T.M."/>
            <person name="Wayne K.J."/>
            <person name="Tettelin H."/>
            <person name="Glass J.I."/>
            <person name="Rusch D."/>
            <person name="Podicherti R."/>
            <person name="Tsui H.-C.T."/>
            <person name="Winkler M.E."/>
        </authorList>
    </citation>
    <scope>NUCLEOTIDE SEQUENCE</scope>
</reference>
<dbReference type="AlphaFoldDB" id="A0A382IPA1"/>
<dbReference type="Pfam" id="PF05732">
    <property type="entry name" value="RepL"/>
    <property type="match status" value="1"/>
</dbReference>
<dbReference type="GO" id="GO:0006276">
    <property type="term" value="P:plasmid maintenance"/>
    <property type="evidence" value="ECO:0007669"/>
    <property type="project" value="InterPro"/>
</dbReference>
<accession>A0A382IPA1</accession>
<evidence type="ECO:0000313" key="2">
    <source>
        <dbReference type="EMBL" id="SVC01426.1"/>
    </source>
</evidence>
<dbReference type="InterPro" id="IPR036388">
    <property type="entry name" value="WH-like_DNA-bd_sf"/>
</dbReference>
<proteinExistence type="predicted"/>
<dbReference type="EMBL" id="UINC01068647">
    <property type="protein sequence ID" value="SVC01426.1"/>
    <property type="molecule type" value="Genomic_DNA"/>
</dbReference>
<dbReference type="InterPro" id="IPR008813">
    <property type="entry name" value="Plasmid_replication_RepL"/>
</dbReference>
<protein>
    <recommendedName>
        <fullName evidence="1">Plasmid replication protein RepL domain-containing protein</fullName>
    </recommendedName>
</protein>
<sequence length="113" mass="13104">MFNKFQLGTAPATLLANNKLSSDAALVLLKMMYKINRVNMVIGTPKTICEKSGMTLHDFHRGLRALKKSDFIRKYTKKEYMLNPDVMFNGNDKQYFIVKHMWETQTSRGLRRG</sequence>